<dbReference type="InterPro" id="IPR029033">
    <property type="entry name" value="His_PPase_superfam"/>
</dbReference>
<dbReference type="OrthoDB" id="9781415at2"/>
<protein>
    <submittedName>
        <fullName evidence="3">Phosphoserine phosphatase 1</fullName>
        <ecNumber evidence="3">3.1.3.3</ecNumber>
    </submittedName>
</protein>
<evidence type="ECO:0000313" key="3">
    <source>
        <dbReference type="EMBL" id="QDU87903.1"/>
    </source>
</evidence>
<dbReference type="CDD" id="cd07067">
    <property type="entry name" value="HP_PGM_like"/>
    <property type="match status" value="1"/>
</dbReference>
<name>A0A518D8V4_9BACT</name>
<evidence type="ECO:0000256" key="2">
    <source>
        <dbReference type="PIRSR" id="PIRSR613078-2"/>
    </source>
</evidence>
<accession>A0A518D8V4</accession>
<dbReference type="GO" id="GO:0016791">
    <property type="term" value="F:phosphatase activity"/>
    <property type="evidence" value="ECO:0007669"/>
    <property type="project" value="TreeGrafter"/>
</dbReference>
<proteinExistence type="predicted"/>
<reference evidence="3 4" key="1">
    <citation type="submission" date="2019-02" db="EMBL/GenBank/DDBJ databases">
        <title>Deep-cultivation of Planctomycetes and their phenomic and genomic characterization uncovers novel biology.</title>
        <authorList>
            <person name="Wiegand S."/>
            <person name="Jogler M."/>
            <person name="Boedeker C."/>
            <person name="Pinto D."/>
            <person name="Vollmers J."/>
            <person name="Rivas-Marin E."/>
            <person name="Kohn T."/>
            <person name="Peeters S.H."/>
            <person name="Heuer A."/>
            <person name="Rast P."/>
            <person name="Oberbeckmann S."/>
            <person name="Bunk B."/>
            <person name="Jeske O."/>
            <person name="Meyerdierks A."/>
            <person name="Storesund J.E."/>
            <person name="Kallscheuer N."/>
            <person name="Luecker S."/>
            <person name="Lage O.M."/>
            <person name="Pohl T."/>
            <person name="Merkel B.J."/>
            <person name="Hornburger P."/>
            <person name="Mueller R.-W."/>
            <person name="Bruemmer F."/>
            <person name="Labrenz M."/>
            <person name="Spormann A.M."/>
            <person name="Op den Camp H."/>
            <person name="Overmann J."/>
            <person name="Amann R."/>
            <person name="Jetten M.S.M."/>
            <person name="Mascher T."/>
            <person name="Medema M.H."/>
            <person name="Devos D.P."/>
            <person name="Kaster A.-K."/>
            <person name="Ovreas L."/>
            <person name="Rohde M."/>
            <person name="Galperin M.Y."/>
            <person name="Jogler C."/>
        </authorList>
    </citation>
    <scope>NUCLEOTIDE SEQUENCE [LARGE SCALE GENOMIC DNA]</scope>
    <source>
        <strain evidence="3 4">Pla175</strain>
    </source>
</reference>
<feature type="binding site" evidence="2">
    <location>
        <position position="59"/>
    </location>
    <ligand>
        <name>substrate</name>
    </ligand>
</feature>
<dbReference type="InterPro" id="IPR050275">
    <property type="entry name" value="PGM_Phosphatase"/>
</dbReference>
<dbReference type="SUPFAM" id="SSF53254">
    <property type="entry name" value="Phosphoglycerate mutase-like"/>
    <property type="match status" value="1"/>
</dbReference>
<evidence type="ECO:0000313" key="4">
    <source>
        <dbReference type="Proteomes" id="UP000317429"/>
    </source>
</evidence>
<feature type="active site" description="Tele-phosphohistidine intermediate" evidence="1">
    <location>
        <position position="10"/>
    </location>
</feature>
<keyword evidence="4" id="KW-1185">Reference proteome</keyword>
<dbReference type="PANTHER" id="PTHR48100">
    <property type="entry name" value="BROAD-SPECIFICITY PHOSPHATASE YOR283W-RELATED"/>
    <property type="match status" value="1"/>
</dbReference>
<dbReference type="Gene3D" id="3.40.50.1240">
    <property type="entry name" value="Phosphoglycerate mutase-like"/>
    <property type="match status" value="1"/>
</dbReference>
<feature type="binding site" evidence="2">
    <location>
        <begin position="22"/>
        <end position="23"/>
    </location>
    <ligand>
        <name>substrate</name>
    </ligand>
</feature>
<dbReference type="Pfam" id="PF00300">
    <property type="entry name" value="His_Phos_1"/>
    <property type="match status" value="1"/>
</dbReference>
<dbReference type="EC" id="3.1.3.3" evidence="3"/>
<dbReference type="KEGG" id="pnd:Pla175_12700"/>
<dbReference type="EMBL" id="CP036291">
    <property type="protein sequence ID" value="QDU87903.1"/>
    <property type="molecule type" value="Genomic_DNA"/>
</dbReference>
<sequence>MQQRLYLIRHGQTEWSLNGRHTGSSDIPLTTQGEDQARRLGEQLCLVRFAHVFTSPLRRARETCELAGLVASAQVDADLREWDYGEQEGLTSREIHAVRPAWNLFRDGGSGGESPTQVAGRADRVIERLRRLEGNIAIFSHGHFGRVLGVRWIGWSVQQAQHLLLDTASISTLGLDDKHANTPVLAVWNYTNDALRAEP</sequence>
<dbReference type="Proteomes" id="UP000317429">
    <property type="component" value="Chromosome"/>
</dbReference>
<gene>
    <name evidence="3" type="primary">pspA_2</name>
    <name evidence="3" type="ORF">Pla175_12700</name>
</gene>
<dbReference type="AlphaFoldDB" id="A0A518D8V4"/>
<dbReference type="InterPro" id="IPR013078">
    <property type="entry name" value="His_Pase_superF_clade-1"/>
</dbReference>
<organism evidence="3 4">
    <name type="scientific">Pirellulimonas nuda</name>
    <dbReference type="NCBI Taxonomy" id="2528009"/>
    <lineage>
        <taxon>Bacteria</taxon>
        <taxon>Pseudomonadati</taxon>
        <taxon>Planctomycetota</taxon>
        <taxon>Planctomycetia</taxon>
        <taxon>Pirellulales</taxon>
        <taxon>Lacipirellulaceae</taxon>
        <taxon>Pirellulimonas</taxon>
    </lineage>
</organism>
<dbReference type="RefSeq" id="WP_145282227.1">
    <property type="nucleotide sequence ID" value="NZ_CP036291.1"/>
</dbReference>
<evidence type="ECO:0000256" key="1">
    <source>
        <dbReference type="PIRSR" id="PIRSR613078-1"/>
    </source>
</evidence>
<feature type="binding site" evidence="2">
    <location>
        <begin position="81"/>
        <end position="84"/>
    </location>
    <ligand>
        <name>substrate</name>
    </ligand>
</feature>
<keyword evidence="3" id="KW-0378">Hydrolase</keyword>
<dbReference type="PANTHER" id="PTHR48100:SF15">
    <property type="entry name" value="SEDOHEPTULOSE 1,7-BISPHOSPHATASE"/>
    <property type="match status" value="1"/>
</dbReference>
<feature type="active site" description="Proton donor/acceptor" evidence="1">
    <location>
        <position position="81"/>
    </location>
</feature>
<dbReference type="SMART" id="SM00855">
    <property type="entry name" value="PGAM"/>
    <property type="match status" value="1"/>
</dbReference>